<accession>M5GAM2</accession>
<sequence>MPRASLPESPLTTLPQATAASNKRRLARAPHLLYPSTTNSISSISSLDDVLPEPKRGLLDFRASTSAPSGEPPLLKEKRKRSGNLRKALDERSPNNVDSFRRTHVEVALRDTPDAVFTVTTRPGTKSSNTGKNPKSNNPFSGDPSMPVVNRSTTTVRLVQPTAGGTRKARDEHPSIARPSRPATRVFSPSPPPAVNFALLTEHATKQALGFPYIQPEPEAEEDITIASSFVGVRPGRGSGGRARTMASEMRLTSFTDVPLQDDDIVVENVRLSVRPIPPTLGTFPSVTDDLKRSKGKKSRHLRKPPPPISQDVSPQPSPPRPFLLPARRPPTPHPMNLSAMAAEAATIQAEPLPDEAQAQAQGGVLAALSAYLFPGKFVLPPPVTASNPSLRQSQPAAQTQTHARTASTLSSTAATEAILAHGRSTYCSWPAAAFFSALVCWAWEVLFRPRARGLQKRRHPFHPSAQETKQGSGQPVPPRARWPEGATLVTEIELSRGEAARVAAEQGKQRDRDLERGLGSAASTPGSDISEVKRRLPPDPEQGLPDGLPELAYSAEETNWRAHQSTDQEGTTTIWSTITGVWKSVGGWGWGWGRGKQGEEMRAERV</sequence>
<feature type="compositionally biased region" description="Basic residues" evidence="1">
    <location>
        <begin position="294"/>
        <end position="304"/>
    </location>
</feature>
<proteinExistence type="predicted"/>
<reference evidence="2 3" key="1">
    <citation type="journal article" date="2012" name="Science">
        <title>The Paleozoic origin of enzymatic lignin decomposition reconstructed from 31 fungal genomes.</title>
        <authorList>
            <person name="Floudas D."/>
            <person name="Binder M."/>
            <person name="Riley R."/>
            <person name="Barry K."/>
            <person name="Blanchette R.A."/>
            <person name="Henrissat B."/>
            <person name="Martinez A.T."/>
            <person name="Otillar R."/>
            <person name="Spatafora J.W."/>
            <person name="Yadav J.S."/>
            <person name="Aerts A."/>
            <person name="Benoit I."/>
            <person name="Boyd A."/>
            <person name="Carlson A."/>
            <person name="Copeland A."/>
            <person name="Coutinho P.M."/>
            <person name="de Vries R.P."/>
            <person name="Ferreira P."/>
            <person name="Findley K."/>
            <person name="Foster B."/>
            <person name="Gaskell J."/>
            <person name="Glotzer D."/>
            <person name="Gorecki P."/>
            <person name="Heitman J."/>
            <person name="Hesse C."/>
            <person name="Hori C."/>
            <person name="Igarashi K."/>
            <person name="Jurgens J.A."/>
            <person name="Kallen N."/>
            <person name="Kersten P."/>
            <person name="Kohler A."/>
            <person name="Kuees U."/>
            <person name="Kumar T.K.A."/>
            <person name="Kuo A."/>
            <person name="LaButti K."/>
            <person name="Larrondo L.F."/>
            <person name="Lindquist E."/>
            <person name="Ling A."/>
            <person name="Lombard V."/>
            <person name="Lucas S."/>
            <person name="Lundell T."/>
            <person name="Martin R."/>
            <person name="McLaughlin D.J."/>
            <person name="Morgenstern I."/>
            <person name="Morin E."/>
            <person name="Murat C."/>
            <person name="Nagy L.G."/>
            <person name="Nolan M."/>
            <person name="Ohm R.A."/>
            <person name="Patyshakuliyeva A."/>
            <person name="Rokas A."/>
            <person name="Ruiz-Duenas F.J."/>
            <person name="Sabat G."/>
            <person name="Salamov A."/>
            <person name="Samejima M."/>
            <person name="Schmutz J."/>
            <person name="Slot J.C."/>
            <person name="St John F."/>
            <person name="Stenlid J."/>
            <person name="Sun H."/>
            <person name="Sun S."/>
            <person name="Syed K."/>
            <person name="Tsang A."/>
            <person name="Wiebenga A."/>
            <person name="Young D."/>
            <person name="Pisabarro A."/>
            <person name="Eastwood D.C."/>
            <person name="Martin F."/>
            <person name="Cullen D."/>
            <person name="Grigoriev I.V."/>
            <person name="Hibbett D.S."/>
        </authorList>
    </citation>
    <scope>NUCLEOTIDE SEQUENCE [LARGE SCALE GENOMIC DNA]</scope>
    <source>
        <strain evidence="2 3">DJM-731 SS1</strain>
    </source>
</reference>
<feature type="region of interest" description="Disordered" evidence="1">
    <location>
        <begin position="498"/>
        <end position="547"/>
    </location>
</feature>
<feature type="compositionally biased region" description="Polar residues" evidence="1">
    <location>
        <begin position="118"/>
        <end position="140"/>
    </location>
</feature>
<organism evidence="2 3">
    <name type="scientific">Dacryopinax primogenitus (strain DJM 731)</name>
    <name type="common">Brown rot fungus</name>
    <dbReference type="NCBI Taxonomy" id="1858805"/>
    <lineage>
        <taxon>Eukaryota</taxon>
        <taxon>Fungi</taxon>
        <taxon>Dikarya</taxon>
        <taxon>Basidiomycota</taxon>
        <taxon>Agaricomycotina</taxon>
        <taxon>Dacrymycetes</taxon>
        <taxon>Dacrymycetales</taxon>
        <taxon>Dacrymycetaceae</taxon>
        <taxon>Dacryopinax</taxon>
    </lineage>
</organism>
<dbReference type="RefSeq" id="XP_040629906.1">
    <property type="nucleotide sequence ID" value="XM_040768216.1"/>
</dbReference>
<keyword evidence="3" id="KW-1185">Reference proteome</keyword>
<feature type="region of interest" description="Disordered" evidence="1">
    <location>
        <begin position="1"/>
        <end position="29"/>
    </location>
</feature>
<evidence type="ECO:0000313" key="2">
    <source>
        <dbReference type="EMBL" id="EJU03012.1"/>
    </source>
</evidence>
<dbReference type="EMBL" id="JH795860">
    <property type="protein sequence ID" value="EJU03012.1"/>
    <property type="molecule type" value="Genomic_DNA"/>
</dbReference>
<feature type="region of interest" description="Disordered" evidence="1">
    <location>
        <begin position="118"/>
        <end position="190"/>
    </location>
</feature>
<gene>
    <name evidence="2" type="ORF">DACRYDRAFT_106190</name>
</gene>
<dbReference type="HOGENOM" id="CLU_449781_0_0_1"/>
<feature type="region of interest" description="Disordered" evidence="1">
    <location>
        <begin position="385"/>
        <end position="409"/>
    </location>
</feature>
<protein>
    <submittedName>
        <fullName evidence="2">Uncharacterized protein</fullName>
    </submittedName>
</protein>
<dbReference type="OrthoDB" id="10639444at2759"/>
<name>M5GAM2_DACPD</name>
<evidence type="ECO:0000256" key="1">
    <source>
        <dbReference type="SAM" id="MobiDB-lite"/>
    </source>
</evidence>
<feature type="compositionally biased region" description="Pro residues" evidence="1">
    <location>
        <begin position="316"/>
        <end position="334"/>
    </location>
</feature>
<feature type="region of interest" description="Disordered" evidence="1">
    <location>
        <begin position="458"/>
        <end position="482"/>
    </location>
</feature>
<dbReference type="Proteomes" id="UP000030653">
    <property type="component" value="Unassembled WGS sequence"/>
</dbReference>
<evidence type="ECO:0000313" key="3">
    <source>
        <dbReference type="Proteomes" id="UP000030653"/>
    </source>
</evidence>
<feature type="region of interest" description="Disordered" evidence="1">
    <location>
        <begin position="58"/>
        <end position="101"/>
    </location>
</feature>
<feature type="compositionally biased region" description="Polar residues" evidence="1">
    <location>
        <begin position="385"/>
        <end position="401"/>
    </location>
</feature>
<feature type="compositionally biased region" description="Basic and acidic residues" evidence="1">
    <location>
        <begin position="87"/>
        <end position="101"/>
    </location>
</feature>
<feature type="compositionally biased region" description="Polar residues" evidence="1">
    <location>
        <begin position="10"/>
        <end position="21"/>
    </location>
</feature>
<dbReference type="GeneID" id="63683278"/>
<feature type="region of interest" description="Disordered" evidence="1">
    <location>
        <begin position="278"/>
        <end position="337"/>
    </location>
</feature>
<feature type="compositionally biased region" description="Basic and acidic residues" evidence="1">
    <location>
        <begin position="508"/>
        <end position="517"/>
    </location>
</feature>
<dbReference type="AlphaFoldDB" id="M5GAM2"/>